<keyword evidence="2" id="KW-1185">Reference proteome</keyword>
<dbReference type="AlphaFoldDB" id="A0A074Y8C2"/>
<evidence type="ECO:0000313" key="1">
    <source>
        <dbReference type="EMBL" id="KEQ92219.1"/>
    </source>
</evidence>
<dbReference type="Proteomes" id="UP000030641">
    <property type="component" value="Unassembled WGS sequence"/>
</dbReference>
<gene>
    <name evidence="1" type="ORF">AUEXF2481DRAFT_437889</name>
</gene>
<accession>A0A074Y8C2</accession>
<organism evidence="1 2">
    <name type="scientific">Aureobasidium subglaciale (strain EXF-2481)</name>
    <name type="common">Aureobasidium pullulans var. subglaciale</name>
    <dbReference type="NCBI Taxonomy" id="1043005"/>
    <lineage>
        <taxon>Eukaryota</taxon>
        <taxon>Fungi</taxon>
        <taxon>Dikarya</taxon>
        <taxon>Ascomycota</taxon>
        <taxon>Pezizomycotina</taxon>
        <taxon>Dothideomycetes</taxon>
        <taxon>Dothideomycetidae</taxon>
        <taxon>Dothideales</taxon>
        <taxon>Saccotheciaceae</taxon>
        <taxon>Aureobasidium</taxon>
    </lineage>
</organism>
<protein>
    <submittedName>
        <fullName evidence="1">Uncharacterized protein</fullName>
    </submittedName>
</protein>
<name>A0A074Y8C2_AURSE</name>
<proteinExistence type="predicted"/>
<sequence>MVEYDLVHYDAVSTAGSKYAKRVRRQIIELDFGNASVSSSSDFDLDYQTGKDSPVVVSSWYSSILPPLADQTAAVSTSRAPLCDIINITRNARQLREATTKELLGWYKRSAMDGTACYTCPLPTCKRVLPANCRLSDLWTHASIGDHPKELHSAGIFPCQVGRVVGFTDPAARQLHINYIEKEKHKHGYLILMTS</sequence>
<dbReference type="InParanoid" id="A0A074Y8C2"/>
<dbReference type="HOGENOM" id="CLU_1396046_0_0_1"/>
<dbReference type="GeneID" id="25367497"/>
<reference evidence="1 2" key="1">
    <citation type="journal article" date="2014" name="BMC Genomics">
        <title>Genome sequencing of four Aureobasidium pullulans varieties: biotechnological potential, stress tolerance, and description of new species.</title>
        <authorList>
            <person name="Gostin Ar C."/>
            <person name="Ohm R.A."/>
            <person name="Kogej T."/>
            <person name="Sonjak S."/>
            <person name="Turk M."/>
            <person name="Zajc J."/>
            <person name="Zalar P."/>
            <person name="Grube M."/>
            <person name="Sun H."/>
            <person name="Han J."/>
            <person name="Sharma A."/>
            <person name="Chiniquy J."/>
            <person name="Ngan C.Y."/>
            <person name="Lipzen A."/>
            <person name="Barry K."/>
            <person name="Grigoriev I.V."/>
            <person name="Gunde-Cimerman N."/>
        </authorList>
    </citation>
    <scope>NUCLEOTIDE SEQUENCE [LARGE SCALE GENOMIC DNA]</scope>
    <source>
        <strain evidence="1 2">EXF-2481</strain>
    </source>
</reference>
<dbReference type="EMBL" id="KL584772">
    <property type="protein sequence ID" value="KEQ92219.1"/>
    <property type="molecule type" value="Genomic_DNA"/>
</dbReference>
<evidence type="ECO:0000313" key="2">
    <source>
        <dbReference type="Proteomes" id="UP000030641"/>
    </source>
</evidence>
<dbReference type="RefSeq" id="XP_013340740.1">
    <property type="nucleotide sequence ID" value="XM_013485286.1"/>
</dbReference>